<protein>
    <recommendedName>
        <fullName evidence="4">Lipoprotein</fullName>
    </recommendedName>
</protein>
<dbReference type="EMBL" id="JBHUEY010000001">
    <property type="protein sequence ID" value="MFD1784465.1"/>
    <property type="molecule type" value="Genomic_DNA"/>
</dbReference>
<proteinExistence type="predicted"/>
<keyword evidence="1" id="KW-0732">Signal</keyword>
<feature type="chain" id="PRO_5046361709" description="Lipoprotein" evidence="1">
    <location>
        <begin position="17"/>
        <end position="157"/>
    </location>
</feature>
<evidence type="ECO:0008006" key="4">
    <source>
        <dbReference type="Google" id="ProtNLM"/>
    </source>
</evidence>
<sequence>MIARLSLPLLISLALAGCGPKAPEGVDKRVLDTAVNQAVGDPGTCVLIAEQGGGQVYRFGTHAVCGRRLPDCAGGAVRTAGDLLDRAARADKVETASCASLTAGRRVAWAWGPIDGAPYGYAAVMEGPNTPPGIVVDDKLQSAFRKAGLSGPAAPAK</sequence>
<comment type="caution">
    <text evidence="2">The sequence shown here is derived from an EMBL/GenBank/DDBJ whole genome shotgun (WGS) entry which is preliminary data.</text>
</comment>
<evidence type="ECO:0000313" key="3">
    <source>
        <dbReference type="Proteomes" id="UP001597237"/>
    </source>
</evidence>
<keyword evidence="3" id="KW-1185">Reference proteome</keyword>
<dbReference type="Proteomes" id="UP001597237">
    <property type="component" value="Unassembled WGS sequence"/>
</dbReference>
<organism evidence="2 3">
    <name type="scientific">Phenylobacterium terrae</name>
    <dbReference type="NCBI Taxonomy" id="2665495"/>
    <lineage>
        <taxon>Bacteria</taxon>
        <taxon>Pseudomonadati</taxon>
        <taxon>Pseudomonadota</taxon>
        <taxon>Alphaproteobacteria</taxon>
        <taxon>Caulobacterales</taxon>
        <taxon>Caulobacteraceae</taxon>
        <taxon>Phenylobacterium</taxon>
    </lineage>
</organism>
<gene>
    <name evidence="2" type="ORF">ACFSC0_13745</name>
</gene>
<evidence type="ECO:0000313" key="2">
    <source>
        <dbReference type="EMBL" id="MFD1784465.1"/>
    </source>
</evidence>
<feature type="signal peptide" evidence="1">
    <location>
        <begin position="1"/>
        <end position="16"/>
    </location>
</feature>
<accession>A0ABW4N5D9</accession>
<name>A0ABW4N5D9_9CAUL</name>
<reference evidence="3" key="1">
    <citation type="journal article" date="2019" name="Int. J. Syst. Evol. Microbiol.">
        <title>The Global Catalogue of Microorganisms (GCM) 10K type strain sequencing project: providing services to taxonomists for standard genome sequencing and annotation.</title>
        <authorList>
            <consortium name="The Broad Institute Genomics Platform"/>
            <consortium name="The Broad Institute Genome Sequencing Center for Infectious Disease"/>
            <person name="Wu L."/>
            <person name="Ma J."/>
        </authorList>
    </citation>
    <scope>NUCLEOTIDE SEQUENCE [LARGE SCALE GENOMIC DNA]</scope>
    <source>
        <strain evidence="3">DFY28</strain>
    </source>
</reference>
<evidence type="ECO:0000256" key="1">
    <source>
        <dbReference type="SAM" id="SignalP"/>
    </source>
</evidence>
<dbReference type="RefSeq" id="WP_377283589.1">
    <property type="nucleotide sequence ID" value="NZ_JBHRSI010000009.1"/>
</dbReference>
<dbReference type="PROSITE" id="PS51257">
    <property type="entry name" value="PROKAR_LIPOPROTEIN"/>
    <property type="match status" value="1"/>
</dbReference>